<dbReference type="AlphaFoldDB" id="A0A2T4ULP0"/>
<evidence type="ECO:0000313" key="2">
    <source>
        <dbReference type="Proteomes" id="UP000240739"/>
    </source>
</evidence>
<comment type="caution">
    <text evidence="1">The sequence shown here is derived from an EMBL/GenBank/DDBJ whole genome shotgun (WGS) entry which is preliminary data.</text>
</comment>
<accession>A0A2T4ULP0</accession>
<gene>
    <name evidence="1" type="ORF">C7Y72_11115</name>
</gene>
<organism evidence="1 2">
    <name type="scientific">Paraconexibacter algicola</name>
    <dbReference type="NCBI Taxonomy" id="2133960"/>
    <lineage>
        <taxon>Bacteria</taxon>
        <taxon>Bacillati</taxon>
        <taxon>Actinomycetota</taxon>
        <taxon>Thermoleophilia</taxon>
        <taxon>Solirubrobacterales</taxon>
        <taxon>Paraconexibacteraceae</taxon>
        <taxon>Paraconexibacter</taxon>
    </lineage>
</organism>
<name>A0A2T4ULP0_9ACTN</name>
<dbReference type="Proteomes" id="UP000240739">
    <property type="component" value="Unassembled WGS sequence"/>
</dbReference>
<proteinExistence type="predicted"/>
<reference evidence="1 2" key="1">
    <citation type="submission" date="2018-03" db="EMBL/GenBank/DDBJ databases">
        <title>Aquarubrobacter algicola gen. nov., sp. nov., a novel actinobacterium isolated from shallow eutrophic lake during the end of cyanobacterial harmful algal blooms.</title>
        <authorList>
            <person name="Chun S.J."/>
        </authorList>
    </citation>
    <scope>NUCLEOTIDE SEQUENCE [LARGE SCALE GENOMIC DNA]</scope>
    <source>
        <strain evidence="1 2">Seoho-28</strain>
    </source>
</reference>
<protein>
    <submittedName>
        <fullName evidence="1">Uncharacterized protein</fullName>
    </submittedName>
</protein>
<dbReference type="EMBL" id="PYYB01000001">
    <property type="protein sequence ID" value="PTL60150.1"/>
    <property type="molecule type" value="Genomic_DNA"/>
</dbReference>
<evidence type="ECO:0000313" key="1">
    <source>
        <dbReference type="EMBL" id="PTL60150.1"/>
    </source>
</evidence>
<keyword evidence="2" id="KW-1185">Reference proteome</keyword>
<sequence length="157" mass="16468">MPSPVADLRRVSRLLLPALATALVAAGCGDEEPTAPASLDRDALVVLDWARADPPALCDTPERAADREPGRRVLRTVGRIGGRPCHVAVRADRPVATGADVTAIETTADGRVELRLGSAARARLRALGPDAHVGVVHDDRLLDVVFPADGRIAIDAP</sequence>
<dbReference type="RefSeq" id="WP_107568795.1">
    <property type="nucleotide sequence ID" value="NZ_PYYB01000001.1"/>
</dbReference>